<evidence type="ECO:0000259" key="3">
    <source>
        <dbReference type="Pfam" id="PF02574"/>
    </source>
</evidence>
<dbReference type="PANTHER" id="PTHR11103:SF10">
    <property type="entry name" value="HOMOCYSTEINE S-METHYLTRANSFERASE 1-RELATED"/>
    <property type="match status" value="1"/>
</dbReference>
<accession>A0ABY6USN0</accession>
<protein>
    <recommendedName>
        <fullName evidence="3">Hcy-binding domain-containing protein</fullName>
    </recommendedName>
</protein>
<evidence type="ECO:0000256" key="2">
    <source>
        <dbReference type="ARBA" id="ARBA00022679"/>
    </source>
</evidence>
<keyword evidence="2" id="KW-0808">Transferase</keyword>
<evidence type="ECO:0000256" key="1">
    <source>
        <dbReference type="ARBA" id="ARBA00022603"/>
    </source>
</evidence>
<dbReference type="EMBL" id="CABFNS010000854">
    <property type="protein sequence ID" value="VUC33016.1"/>
    <property type="molecule type" value="Genomic_DNA"/>
</dbReference>
<dbReference type="SUPFAM" id="SSF82282">
    <property type="entry name" value="Homocysteine S-methyltransferase"/>
    <property type="match status" value="1"/>
</dbReference>
<dbReference type="InterPro" id="IPR036589">
    <property type="entry name" value="HCY_dom_sf"/>
</dbReference>
<keyword evidence="1" id="KW-0489">Methyltransferase</keyword>
<sequence>MTEIKILDGGLGTSLETDFAVKFSHSTPLWSSHLLVSDPETLLQCQSNFGRVPVDVLLTATYQVSIQGFADTKTSQTPTGIPS</sequence>
<comment type="caution">
    <text evidence="4">The sequence shown here is derived from an EMBL/GenBank/DDBJ whole genome shotgun (WGS) entry which is preliminary data.</text>
</comment>
<dbReference type="Pfam" id="PF02574">
    <property type="entry name" value="S-methyl_trans"/>
    <property type="match status" value="1"/>
</dbReference>
<dbReference type="Gene3D" id="3.20.20.330">
    <property type="entry name" value="Homocysteine-binding-like domain"/>
    <property type="match status" value="1"/>
</dbReference>
<feature type="domain" description="Hcy-binding" evidence="3">
    <location>
        <begin position="6"/>
        <end position="73"/>
    </location>
</feature>
<dbReference type="PANTHER" id="PTHR11103">
    <property type="entry name" value="SLR1189 PROTEIN"/>
    <property type="match status" value="1"/>
</dbReference>
<name>A0ABY6USN0_BIOOC</name>
<dbReference type="Proteomes" id="UP000766486">
    <property type="component" value="Unassembled WGS sequence"/>
</dbReference>
<proteinExistence type="predicted"/>
<feature type="non-terminal residue" evidence="4">
    <location>
        <position position="83"/>
    </location>
</feature>
<dbReference type="InterPro" id="IPR003726">
    <property type="entry name" value="HCY_dom"/>
</dbReference>
<reference evidence="4 5" key="1">
    <citation type="submission" date="2019-06" db="EMBL/GenBank/DDBJ databases">
        <authorList>
            <person name="Broberg M."/>
        </authorList>
    </citation>
    <scope>NUCLEOTIDE SEQUENCE [LARGE SCALE GENOMIC DNA]</scope>
</reference>
<organism evidence="4 5">
    <name type="scientific">Bionectria ochroleuca</name>
    <name type="common">Gliocladium roseum</name>
    <dbReference type="NCBI Taxonomy" id="29856"/>
    <lineage>
        <taxon>Eukaryota</taxon>
        <taxon>Fungi</taxon>
        <taxon>Dikarya</taxon>
        <taxon>Ascomycota</taxon>
        <taxon>Pezizomycotina</taxon>
        <taxon>Sordariomycetes</taxon>
        <taxon>Hypocreomycetidae</taxon>
        <taxon>Hypocreales</taxon>
        <taxon>Bionectriaceae</taxon>
        <taxon>Clonostachys</taxon>
    </lineage>
</organism>
<evidence type="ECO:0000313" key="5">
    <source>
        <dbReference type="Proteomes" id="UP000766486"/>
    </source>
</evidence>
<evidence type="ECO:0000313" key="4">
    <source>
        <dbReference type="EMBL" id="VUC33016.1"/>
    </source>
</evidence>
<gene>
    <name evidence="4" type="ORF">CLO192961_LOCUS338824</name>
</gene>
<keyword evidence="5" id="KW-1185">Reference proteome</keyword>